<sequence>MPFTILCIVIRLAVPISSAFLHVRSFSSDTIFVAFF</sequence>
<feature type="chain" id="PRO_5022752601" evidence="1">
    <location>
        <begin position="20"/>
        <end position="36"/>
    </location>
</feature>
<dbReference type="Proteomes" id="UP000324222">
    <property type="component" value="Unassembled WGS sequence"/>
</dbReference>
<comment type="caution">
    <text evidence="2">The sequence shown here is derived from an EMBL/GenBank/DDBJ whole genome shotgun (WGS) entry which is preliminary data.</text>
</comment>
<name>A0A5B7CLK6_PORTR</name>
<proteinExistence type="predicted"/>
<protein>
    <submittedName>
        <fullName evidence="2">Uncharacterized protein</fullName>
    </submittedName>
</protein>
<dbReference type="EMBL" id="VSRR010000109">
    <property type="protein sequence ID" value="MPC10300.1"/>
    <property type="molecule type" value="Genomic_DNA"/>
</dbReference>
<keyword evidence="3" id="KW-1185">Reference proteome</keyword>
<organism evidence="2 3">
    <name type="scientific">Portunus trituberculatus</name>
    <name type="common">Swimming crab</name>
    <name type="synonym">Neptunus trituberculatus</name>
    <dbReference type="NCBI Taxonomy" id="210409"/>
    <lineage>
        <taxon>Eukaryota</taxon>
        <taxon>Metazoa</taxon>
        <taxon>Ecdysozoa</taxon>
        <taxon>Arthropoda</taxon>
        <taxon>Crustacea</taxon>
        <taxon>Multicrustacea</taxon>
        <taxon>Malacostraca</taxon>
        <taxon>Eumalacostraca</taxon>
        <taxon>Eucarida</taxon>
        <taxon>Decapoda</taxon>
        <taxon>Pleocyemata</taxon>
        <taxon>Brachyura</taxon>
        <taxon>Eubrachyura</taxon>
        <taxon>Portunoidea</taxon>
        <taxon>Portunidae</taxon>
        <taxon>Portuninae</taxon>
        <taxon>Portunus</taxon>
    </lineage>
</organism>
<dbReference type="AlphaFoldDB" id="A0A5B7CLK6"/>
<keyword evidence="1" id="KW-0732">Signal</keyword>
<feature type="signal peptide" evidence="1">
    <location>
        <begin position="1"/>
        <end position="19"/>
    </location>
</feature>
<evidence type="ECO:0000313" key="3">
    <source>
        <dbReference type="Proteomes" id="UP000324222"/>
    </source>
</evidence>
<gene>
    <name evidence="2" type="ORF">E2C01_002932</name>
</gene>
<reference evidence="2 3" key="1">
    <citation type="submission" date="2019-05" db="EMBL/GenBank/DDBJ databases">
        <title>Another draft genome of Portunus trituberculatus and its Hox gene families provides insights of decapod evolution.</title>
        <authorList>
            <person name="Jeong J.-H."/>
            <person name="Song I."/>
            <person name="Kim S."/>
            <person name="Choi T."/>
            <person name="Kim D."/>
            <person name="Ryu S."/>
            <person name="Kim W."/>
        </authorList>
    </citation>
    <scope>NUCLEOTIDE SEQUENCE [LARGE SCALE GENOMIC DNA]</scope>
    <source>
        <tissue evidence="2">Muscle</tissue>
    </source>
</reference>
<accession>A0A5B7CLK6</accession>
<evidence type="ECO:0000313" key="2">
    <source>
        <dbReference type="EMBL" id="MPC10300.1"/>
    </source>
</evidence>
<evidence type="ECO:0000256" key="1">
    <source>
        <dbReference type="SAM" id="SignalP"/>
    </source>
</evidence>